<reference evidence="3" key="1">
    <citation type="submission" date="2016-10" db="EMBL/GenBank/DDBJ databases">
        <authorList>
            <person name="Varghese N."/>
            <person name="Submissions S."/>
        </authorList>
    </citation>
    <scope>NUCLEOTIDE SEQUENCE [LARGE SCALE GENOMIC DNA]</scope>
    <source>
        <strain evidence="3">CGMCC 1.3431</strain>
    </source>
</reference>
<proteinExistence type="predicted"/>
<dbReference type="AlphaFoldDB" id="A0A1G4T3F5"/>
<evidence type="ECO:0000313" key="3">
    <source>
        <dbReference type="Proteomes" id="UP000199150"/>
    </source>
</evidence>
<sequence length="118" mass="12045">MKNMNIVATAAACALLAGGTVHAQTASMPASSDAAASEAPACAAETLSSDSTVGELLDNPAAKAILIKRVPELKDNDQIDQARPMTLRSLQAYAADTFTDKVLADIDTDLAALPACGK</sequence>
<dbReference type="EMBL" id="FMTS01000006">
    <property type="protein sequence ID" value="SCW75964.1"/>
    <property type="molecule type" value="Genomic_DNA"/>
</dbReference>
<evidence type="ECO:0000313" key="2">
    <source>
        <dbReference type="EMBL" id="SCW75964.1"/>
    </source>
</evidence>
<keyword evidence="3" id="KW-1185">Reference proteome</keyword>
<feature type="signal peptide" evidence="1">
    <location>
        <begin position="1"/>
        <end position="23"/>
    </location>
</feature>
<accession>A0A1G4T3F5</accession>
<protein>
    <submittedName>
        <fullName evidence="2">Uncharacterized protein</fullName>
    </submittedName>
</protein>
<dbReference type="STRING" id="260084.SAMN02927928_3225"/>
<organism evidence="2 3">
    <name type="scientific">Asticcacaulis taihuensis</name>
    <dbReference type="NCBI Taxonomy" id="260084"/>
    <lineage>
        <taxon>Bacteria</taxon>
        <taxon>Pseudomonadati</taxon>
        <taxon>Pseudomonadota</taxon>
        <taxon>Alphaproteobacteria</taxon>
        <taxon>Caulobacterales</taxon>
        <taxon>Caulobacteraceae</taxon>
        <taxon>Asticcacaulis</taxon>
    </lineage>
</organism>
<feature type="chain" id="PRO_5011585182" evidence="1">
    <location>
        <begin position="24"/>
        <end position="118"/>
    </location>
</feature>
<evidence type="ECO:0000256" key="1">
    <source>
        <dbReference type="SAM" id="SignalP"/>
    </source>
</evidence>
<dbReference type="Proteomes" id="UP000199150">
    <property type="component" value="Unassembled WGS sequence"/>
</dbReference>
<dbReference type="RefSeq" id="WP_245679056.1">
    <property type="nucleotide sequence ID" value="NZ_CBCRYE010000005.1"/>
</dbReference>
<keyword evidence="1" id="KW-0732">Signal</keyword>
<name>A0A1G4T3F5_9CAUL</name>
<gene>
    <name evidence="2" type="ORF">SAMN02927928_3225</name>
</gene>